<keyword evidence="2" id="KW-0812">Transmembrane</keyword>
<organism evidence="3 4">
    <name type="scientific">Leucobacter edaphi</name>
    <dbReference type="NCBI Taxonomy" id="2796472"/>
    <lineage>
        <taxon>Bacteria</taxon>
        <taxon>Bacillati</taxon>
        <taxon>Actinomycetota</taxon>
        <taxon>Actinomycetes</taxon>
        <taxon>Micrococcales</taxon>
        <taxon>Microbacteriaceae</taxon>
        <taxon>Leucobacter</taxon>
    </lineage>
</organism>
<evidence type="ECO:0000256" key="2">
    <source>
        <dbReference type="SAM" id="Phobius"/>
    </source>
</evidence>
<keyword evidence="2" id="KW-0472">Membrane</keyword>
<keyword evidence="4" id="KW-1185">Reference proteome</keyword>
<feature type="compositionally biased region" description="Basic and acidic residues" evidence="1">
    <location>
        <begin position="369"/>
        <end position="379"/>
    </location>
</feature>
<dbReference type="EMBL" id="JAEHOI010000004">
    <property type="protein sequence ID" value="MBK0421453.1"/>
    <property type="molecule type" value="Genomic_DNA"/>
</dbReference>
<reference evidence="3" key="1">
    <citation type="submission" date="2020-12" db="EMBL/GenBank/DDBJ databases">
        <title>Leucobacter sp. CAS2, isolated from Chromium sludge.</title>
        <authorList>
            <person name="Xu Z."/>
        </authorList>
    </citation>
    <scope>NUCLEOTIDE SEQUENCE</scope>
    <source>
        <strain evidence="3">CSA2</strain>
    </source>
</reference>
<feature type="compositionally biased region" description="Acidic residues" evidence="1">
    <location>
        <begin position="236"/>
        <end position="263"/>
    </location>
</feature>
<evidence type="ECO:0000313" key="4">
    <source>
        <dbReference type="Proteomes" id="UP000618733"/>
    </source>
</evidence>
<feature type="compositionally biased region" description="Polar residues" evidence="1">
    <location>
        <begin position="40"/>
        <end position="50"/>
    </location>
</feature>
<feature type="compositionally biased region" description="Low complexity" evidence="1">
    <location>
        <begin position="185"/>
        <end position="201"/>
    </location>
</feature>
<gene>
    <name evidence="3" type="ORF">JD292_05125</name>
</gene>
<proteinExistence type="predicted"/>
<dbReference type="Proteomes" id="UP000618733">
    <property type="component" value="Unassembled WGS sequence"/>
</dbReference>
<feature type="compositionally biased region" description="Low complexity" evidence="1">
    <location>
        <begin position="97"/>
        <end position="111"/>
    </location>
</feature>
<name>A0A934QC48_9MICO</name>
<keyword evidence="2" id="KW-1133">Transmembrane helix</keyword>
<protein>
    <submittedName>
        <fullName evidence="3">Uncharacterized protein</fullName>
    </submittedName>
</protein>
<sequence length="561" mass="57609">MTEHDDKQPLTRRERRLRELGETGALDLSEAVTRPAAEQKQPQGDVSGSATEVAPAAEESDEIVIDPLNPDGTPRSRREIRALREQAMAERAHARSEAAGVDAAVASGAEAVQEEASAELAEADAAPHSLQEAAKVEEEVLEDGVNEQPGADLPAVDTPDAGEAAAAETDSQAESASADEEPAEPETVAVPKVDASAAAPKADAEPEPDFDSLIAPPTEAYNVDELREAEQVSADPDSEDAIGAADEVEQDAAAEEADSEEPAAAEAAPAAEAKPKRRFWQRGRAAEETSPEDEEPAEDPTTDESDAAAAPAADSEDAPAEDAAKSAEEPDAVAEPTEAEEPAAEPVPAPRPATRAQAPQPPAAPEPAAKPEAKQEKEGYSFPDTAPPEEWRSVFDDHSSRAMPTQPKADGDFDDLISRAVAQEGSTASSTSALILPNMPEDTGGLTGPLGATGDLYVTGSLKLPKSLGETGGHSALHDSVEIDPITGGAAADETAKPGDGPAPVAARHAVSARVSTGANVVAKPAKEKSKLPLILSLTGGGLLVVVVGIGVWGASNGMFG</sequence>
<comment type="caution">
    <text evidence="3">The sequence shown here is derived from an EMBL/GenBank/DDBJ whole genome shotgun (WGS) entry which is preliminary data.</text>
</comment>
<dbReference type="AlphaFoldDB" id="A0A934QC48"/>
<evidence type="ECO:0000256" key="1">
    <source>
        <dbReference type="SAM" id="MobiDB-lite"/>
    </source>
</evidence>
<feature type="compositionally biased region" description="Acidic residues" evidence="1">
    <location>
        <begin position="329"/>
        <end position="343"/>
    </location>
</feature>
<feature type="region of interest" description="Disordered" evidence="1">
    <location>
        <begin position="1"/>
        <end position="412"/>
    </location>
</feature>
<feature type="compositionally biased region" description="Basic and acidic residues" evidence="1">
    <location>
        <begin position="1"/>
        <end position="21"/>
    </location>
</feature>
<feature type="compositionally biased region" description="Basic and acidic residues" evidence="1">
    <location>
        <begin position="389"/>
        <end position="400"/>
    </location>
</feature>
<accession>A0A934QC48</accession>
<feature type="compositionally biased region" description="Low complexity" evidence="1">
    <location>
        <begin position="158"/>
        <end position="176"/>
    </location>
</feature>
<feature type="compositionally biased region" description="Basic and acidic residues" evidence="1">
    <location>
        <begin position="74"/>
        <end position="96"/>
    </location>
</feature>
<feature type="compositionally biased region" description="Acidic residues" evidence="1">
    <location>
        <begin position="289"/>
        <end position="306"/>
    </location>
</feature>
<evidence type="ECO:0000313" key="3">
    <source>
        <dbReference type="EMBL" id="MBK0421453.1"/>
    </source>
</evidence>
<dbReference type="RefSeq" id="WP_200131664.1">
    <property type="nucleotide sequence ID" value="NZ_JAEHOI010000004.1"/>
</dbReference>
<feature type="transmembrane region" description="Helical" evidence="2">
    <location>
        <begin position="534"/>
        <end position="555"/>
    </location>
</feature>